<comment type="similarity">
    <text evidence="4">Belongs to the LptA family.</text>
</comment>
<accession>A0A6H1UH08</accession>
<dbReference type="RefSeq" id="WP_168661315.1">
    <property type="nucleotide sequence ID" value="NZ_CP051180.1"/>
</dbReference>
<dbReference type="EMBL" id="CP051180">
    <property type="protein sequence ID" value="QIZ77890.1"/>
    <property type="molecule type" value="Genomic_DNA"/>
</dbReference>
<dbReference type="GO" id="GO:0015920">
    <property type="term" value="P:lipopolysaccharide transport"/>
    <property type="evidence" value="ECO:0007669"/>
    <property type="project" value="UniProtKB-UniRule"/>
</dbReference>
<dbReference type="GO" id="GO:0030288">
    <property type="term" value="C:outer membrane-bounded periplasmic space"/>
    <property type="evidence" value="ECO:0007669"/>
    <property type="project" value="TreeGrafter"/>
</dbReference>
<dbReference type="PANTHER" id="PTHR36504:SF1">
    <property type="entry name" value="LIPOPOLYSACCHARIDE EXPORT SYSTEM PROTEIN LPTA"/>
    <property type="match status" value="1"/>
</dbReference>
<dbReference type="Pfam" id="PF03968">
    <property type="entry name" value="LptD_N"/>
    <property type="match status" value="1"/>
</dbReference>
<dbReference type="Gene3D" id="2.60.450.10">
    <property type="entry name" value="Lipopolysaccharide (LPS) transport protein A like domain"/>
    <property type="match status" value="1"/>
</dbReference>
<dbReference type="AlphaFoldDB" id="A0A6H1UH08"/>
<evidence type="ECO:0000256" key="5">
    <source>
        <dbReference type="SAM" id="MobiDB-lite"/>
    </source>
</evidence>
<gene>
    <name evidence="4 7" type="primary">lptA</name>
    <name evidence="7" type="ORF">HER31_13900</name>
</gene>
<dbReference type="GO" id="GO:0001530">
    <property type="term" value="F:lipopolysaccharide binding"/>
    <property type="evidence" value="ECO:0007669"/>
    <property type="project" value="InterPro"/>
</dbReference>
<feature type="region of interest" description="Disordered" evidence="5">
    <location>
        <begin position="139"/>
        <end position="188"/>
    </location>
</feature>
<dbReference type="GO" id="GO:0043165">
    <property type="term" value="P:Gram-negative-bacterium-type cell outer membrane assembly"/>
    <property type="evidence" value="ECO:0007669"/>
    <property type="project" value="UniProtKB-UniRule"/>
</dbReference>
<comment type="subunit">
    <text evidence="4">Component of the lipopolysaccharide transport and assembly complex.</text>
</comment>
<evidence type="ECO:0000256" key="1">
    <source>
        <dbReference type="ARBA" id="ARBA00022448"/>
    </source>
</evidence>
<dbReference type="KEGG" id="fes:HER31_13900"/>
<evidence type="ECO:0000313" key="8">
    <source>
        <dbReference type="Proteomes" id="UP000501602"/>
    </source>
</evidence>
<sequence length="188" mass="20443" precursor="true">MKLSKPLLIALALLAPQTQALQADFLQAVSVTADRSEGDLQSRTLSYIDNVVVTQGTLRIEADKLTLIATEDKSEQIFVATGNPATYEQVQENGMKAEANALEIRYSVSNRELILIGEAQMSQEGSVVKGSRISYNAEQQKLSAEGSDESQITTIFMPAPKTTTPTENQPIVLPAPELQEQPKSEPKP</sequence>
<evidence type="ECO:0000259" key="6">
    <source>
        <dbReference type="Pfam" id="PF03968"/>
    </source>
</evidence>
<dbReference type="GO" id="GO:0017089">
    <property type="term" value="F:glycolipid transfer activity"/>
    <property type="evidence" value="ECO:0007669"/>
    <property type="project" value="TreeGrafter"/>
</dbReference>
<evidence type="ECO:0000256" key="4">
    <source>
        <dbReference type="HAMAP-Rule" id="MF_01914"/>
    </source>
</evidence>
<dbReference type="Proteomes" id="UP000501602">
    <property type="component" value="Chromosome"/>
</dbReference>
<evidence type="ECO:0000256" key="3">
    <source>
        <dbReference type="ARBA" id="ARBA00022764"/>
    </source>
</evidence>
<dbReference type="GO" id="GO:0009279">
    <property type="term" value="C:cell outer membrane"/>
    <property type="evidence" value="ECO:0007669"/>
    <property type="project" value="TreeGrafter"/>
</dbReference>
<feature type="chain" id="PRO_5026397572" description="Lipopolysaccharide export system protein LptA" evidence="4">
    <location>
        <begin position="21"/>
        <end position="188"/>
    </location>
</feature>
<dbReference type="InterPro" id="IPR005653">
    <property type="entry name" value="OstA-like_N"/>
</dbReference>
<dbReference type="PANTHER" id="PTHR36504">
    <property type="entry name" value="LIPOPOLYSACCHARIDE EXPORT SYSTEM PROTEIN LPTA"/>
    <property type="match status" value="1"/>
</dbReference>
<dbReference type="InterPro" id="IPR052037">
    <property type="entry name" value="LPS_export_LptA"/>
</dbReference>
<keyword evidence="1 4" id="KW-0813">Transport</keyword>
<feature type="signal peptide" evidence="4">
    <location>
        <begin position="1"/>
        <end position="20"/>
    </location>
</feature>
<evidence type="ECO:0000256" key="2">
    <source>
        <dbReference type="ARBA" id="ARBA00022729"/>
    </source>
</evidence>
<dbReference type="InterPro" id="IPR014340">
    <property type="entry name" value="LptA"/>
</dbReference>
<dbReference type="HAMAP" id="MF_01914">
    <property type="entry name" value="LPS_assembly_LptA"/>
    <property type="match status" value="1"/>
</dbReference>
<keyword evidence="2 4" id="KW-0732">Signal</keyword>
<dbReference type="NCBIfam" id="TIGR03002">
    <property type="entry name" value="outer_YhbN_LptA"/>
    <property type="match status" value="1"/>
</dbReference>
<organism evidence="7 8">
    <name type="scientific">Ferrimonas lipolytica</name>
    <dbReference type="NCBI Taxonomy" id="2724191"/>
    <lineage>
        <taxon>Bacteria</taxon>
        <taxon>Pseudomonadati</taxon>
        <taxon>Pseudomonadota</taxon>
        <taxon>Gammaproteobacteria</taxon>
        <taxon>Alteromonadales</taxon>
        <taxon>Ferrimonadaceae</taxon>
        <taxon>Ferrimonas</taxon>
    </lineage>
</organism>
<name>A0A6H1UH08_9GAMM</name>
<keyword evidence="3 4" id="KW-0574">Periplasm</keyword>
<comment type="subcellular location">
    <subcellularLocation>
        <location evidence="4">Periplasm</location>
    </subcellularLocation>
</comment>
<keyword evidence="8" id="KW-1185">Reference proteome</keyword>
<comment type="function">
    <text evidence="4">Involved in the assembly of lipopolysaccharide (LPS). Required for the translocation of LPS from the inner membrane to the outer membrane. May form a bridge between the inner membrane and the outer membrane, via interactions with LptC and LptD, thereby facilitating LPS transfer across the periplasm.</text>
</comment>
<proteinExistence type="inferred from homology"/>
<protein>
    <recommendedName>
        <fullName evidence="4">Lipopolysaccharide export system protein LptA</fullName>
    </recommendedName>
</protein>
<feature type="domain" description="Organic solvent tolerance-like N-terminal" evidence="6">
    <location>
        <begin position="31"/>
        <end position="141"/>
    </location>
</feature>
<evidence type="ECO:0000313" key="7">
    <source>
        <dbReference type="EMBL" id="QIZ77890.1"/>
    </source>
</evidence>
<reference evidence="7 8" key="1">
    <citation type="submission" date="2020-04" db="EMBL/GenBank/DDBJ databases">
        <title>Ferrimonas sp. S7 isolated from sea water.</title>
        <authorList>
            <person name="Bae S.S."/>
            <person name="Baek K."/>
        </authorList>
    </citation>
    <scope>NUCLEOTIDE SEQUENCE [LARGE SCALE GENOMIC DNA]</scope>
    <source>
        <strain evidence="7 8">S7</strain>
    </source>
</reference>